<proteinExistence type="predicted"/>
<dbReference type="GO" id="GO:0004519">
    <property type="term" value="F:endonuclease activity"/>
    <property type="evidence" value="ECO:0007669"/>
    <property type="project" value="InterPro"/>
</dbReference>
<evidence type="ECO:0000313" key="1">
    <source>
        <dbReference type="EMBL" id="KOS06764.1"/>
    </source>
</evidence>
<dbReference type="GO" id="GO:0110001">
    <property type="term" value="C:toxin-antitoxin complex"/>
    <property type="evidence" value="ECO:0007669"/>
    <property type="project" value="InterPro"/>
</dbReference>
<dbReference type="Proteomes" id="UP000037755">
    <property type="component" value="Unassembled WGS sequence"/>
</dbReference>
<dbReference type="RefSeq" id="WP_054408386.1">
    <property type="nucleotide sequence ID" value="NZ_FOYA01000025.1"/>
</dbReference>
<protein>
    <submittedName>
        <fullName evidence="1">Addiction module toxin RelE</fullName>
    </submittedName>
</protein>
<comment type="caution">
    <text evidence="1">The sequence shown here is derived from an EMBL/GenBank/DDBJ whole genome shotgun (WGS) entry which is preliminary data.</text>
</comment>
<dbReference type="InterPro" id="IPR018669">
    <property type="entry name" value="Toxin_HigB"/>
</dbReference>
<dbReference type="OrthoDB" id="9799912at2"/>
<evidence type="ECO:0000313" key="2">
    <source>
        <dbReference type="Proteomes" id="UP000037755"/>
    </source>
</evidence>
<dbReference type="Pfam" id="PF09907">
    <property type="entry name" value="HigB_toxin"/>
    <property type="match status" value="1"/>
</dbReference>
<dbReference type="AlphaFoldDB" id="A0A0M8MDT3"/>
<dbReference type="GO" id="GO:0003723">
    <property type="term" value="F:RNA binding"/>
    <property type="evidence" value="ECO:0007669"/>
    <property type="project" value="InterPro"/>
</dbReference>
<reference evidence="1 2" key="1">
    <citation type="submission" date="2015-08" db="EMBL/GenBank/DDBJ databases">
        <title>Whole genome sequence of Flavobacterium akiainvivens IK-1T, from decaying Wikstroemia oahuensis, an endemic Hawaiian shrub.</title>
        <authorList>
            <person name="Wan X."/>
            <person name="Hou S."/>
            <person name="Saito J."/>
            <person name="Donachie S."/>
        </authorList>
    </citation>
    <scope>NUCLEOTIDE SEQUENCE [LARGE SCALE GENOMIC DNA]</scope>
    <source>
        <strain evidence="1 2">IK-1</strain>
    </source>
</reference>
<organism evidence="1 2">
    <name type="scientific">Flavobacterium akiainvivens</name>
    <dbReference type="NCBI Taxonomy" id="1202724"/>
    <lineage>
        <taxon>Bacteria</taxon>
        <taxon>Pseudomonadati</taxon>
        <taxon>Bacteroidota</taxon>
        <taxon>Flavobacteriia</taxon>
        <taxon>Flavobacteriales</taxon>
        <taxon>Flavobacteriaceae</taxon>
        <taxon>Flavobacterium</taxon>
    </lineage>
</organism>
<dbReference type="PATRIC" id="fig|1202724.3.peg.2603"/>
<dbReference type="EMBL" id="LIYD01000005">
    <property type="protein sequence ID" value="KOS06764.1"/>
    <property type="molecule type" value="Genomic_DNA"/>
</dbReference>
<accession>A0A0M8MDT3</accession>
<sequence length="109" mass="12943">MNIIVKRSVLYYIHKYPKARTALLTWYHEFLKQKFNNFNEVKQIYGNASIVANNRIVFNIKGNDFRLVVSVNFKQMAAYIIWFGTHAEYDKIDVATVDFDINILNFKEE</sequence>
<dbReference type="STRING" id="1202724.AM493_12575"/>
<keyword evidence="2" id="KW-1185">Reference proteome</keyword>
<gene>
    <name evidence="1" type="ORF">AM493_12575</name>
</gene>
<name>A0A0M8MDT3_9FLAO</name>